<protein>
    <recommendedName>
        <fullName evidence="3">DUF3150 domain-containing protein</fullName>
    </recommendedName>
</protein>
<proteinExistence type="predicted"/>
<gene>
    <name evidence="1" type="ORF">JIN84_17425</name>
</gene>
<sequence length="339" mass="37938">MNPTNSNQSLLDGICRRGVLVSTSVRYWRGCKRLTPEDLGLDPARVSDRLILLGQKRLIPRDALQAFALIESRVQATVESSSFPFLGGIGRFVPNARLADITDKLEKLRDEFREATLDFVARYSSLREAAMIEWRDAAQNLNGSAERLIATIEQSFPPAGEIAKRFGFDTRLFQIAAPDSIRLEVVEGVEQLEVAENRRRISEDASRRLNSGIDEFIRESVASMRDETARLAQDVLTTINSSENGVHQRTLNRLTGFIDSFRTLNFAGDQQLEQTLERFRRDLLGRSAEDYRNNSGAMASLTDGLSRLRETAVQLARSDAREVVSRFGQMGARKLAAVG</sequence>
<name>A0A934R8Z2_9BACT</name>
<evidence type="ECO:0000313" key="1">
    <source>
        <dbReference type="EMBL" id="MBK1817405.1"/>
    </source>
</evidence>
<dbReference type="AlphaFoldDB" id="A0A934R8Z2"/>
<accession>A0A934R8Z2</accession>
<evidence type="ECO:0008006" key="3">
    <source>
        <dbReference type="Google" id="ProtNLM"/>
    </source>
</evidence>
<comment type="caution">
    <text evidence="1">The sequence shown here is derived from an EMBL/GenBank/DDBJ whole genome shotgun (WGS) entry which is preliminary data.</text>
</comment>
<organism evidence="1 2">
    <name type="scientific">Luteolibacter yonseiensis</name>
    <dbReference type="NCBI Taxonomy" id="1144680"/>
    <lineage>
        <taxon>Bacteria</taxon>
        <taxon>Pseudomonadati</taxon>
        <taxon>Verrucomicrobiota</taxon>
        <taxon>Verrucomicrobiia</taxon>
        <taxon>Verrucomicrobiales</taxon>
        <taxon>Verrucomicrobiaceae</taxon>
        <taxon>Luteolibacter</taxon>
    </lineage>
</organism>
<reference evidence="1" key="1">
    <citation type="submission" date="2021-01" db="EMBL/GenBank/DDBJ databases">
        <title>Modified the classification status of verrucomicrobia.</title>
        <authorList>
            <person name="Feng X."/>
        </authorList>
    </citation>
    <scope>NUCLEOTIDE SEQUENCE</scope>
    <source>
        <strain evidence="1">JCM 18052</strain>
    </source>
</reference>
<dbReference type="InterPro" id="IPR021496">
    <property type="entry name" value="DUF3150"/>
</dbReference>
<keyword evidence="2" id="KW-1185">Reference proteome</keyword>
<dbReference type="RefSeq" id="WP_200352348.1">
    <property type="nucleotide sequence ID" value="NZ_BAABHZ010000001.1"/>
</dbReference>
<dbReference type="Proteomes" id="UP000600139">
    <property type="component" value="Unassembled WGS sequence"/>
</dbReference>
<dbReference type="Pfam" id="PF11348">
    <property type="entry name" value="DUF3150"/>
    <property type="match status" value="1"/>
</dbReference>
<dbReference type="EMBL" id="JAENIK010000012">
    <property type="protein sequence ID" value="MBK1817405.1"/>
    <property type="molecule type" value="Genomic_DNA"/>
</dbReference>
<evidence type="ECO:0000313" key="2">
    <source>
        <dbReference type="Proteomes" id="UP000600139"/>
    </source>
</evidence>